<dbReference type="Pfam" id="PF13715">
    <property type="entry name" value="CarbopepD_reg_2"/>
    <property type="match status" value="1"/>
</dbReference>
<evidence type="ECO:0000256" key="5">
    <source>
        <dbReference type="ARBA" id="ARBA00023077"/>
    </source>
</evidence>
<dbReference type="Gene3D" id="2.40.170.20">
    <property type="entry name" value="TonB-dependent receptor, beta-barrel domain"/>
    <property type="match status" value="1"/>
</dbReference>
<keyword evidence="2 8" id="KW-0813">Transport</keyword>
<comment type="similarity">
    <text evidence="8 9">Belongs to the TonB-dependent receptor family.</text>
</comment>
<dbReference type="InterPro" id="IPR023996">
    <property type="entry name" value="TonB-dep_OMP_SusC/RagA"/>
</dbReference>
<keyword evidence="3 8" id="KW-1134">Transmembrane beta strand</keyword>
<dbReference type="NCBIfam" id="TIGR04057">
    <property type="entry name" value="SusC_RagA_signa"/>
    <property type="match status" value="1"/>
</dbReference>
<gene>
    <name evidence="13" type="ORF">BC643_2574</name>
</gene>
<comment type="caution">
    <text evidence="13">The sequence shown here is derived from an EMBL/GenBank/DDBJ whole genome shotgun (WGS) entry which is preliminary data.</text>
</comment>
<keyword evidence="5 9" id="KW-0798">TonB box</keyword>
<proteinExistence type="inferred from homology"/>
<evidence type="ECO:0000256" key="2">
    <source>
        <dbReference type="ARBA" id="ARBA00022448"/>
    </source>
</evidence>
<feature type="signal peptide" evidence="10">
    <location>
        <begin position="1"/>
        <end position="20"/>
    </location>
</feature>
<dbReference type="InterPro" id="IPR023997">
    <property type="entry name" value="TonB-dep_OMP_SusC/RagA_CS"/>
</dbReference>
<dbReference type="SUPFAM" id="SSF49464">
    <property type="entry name" value="Carboxypeptidase regulatory domain-like"/>
    <property type="match status" value="1"/>
</dbReference>
<feature type="chain" id="PRO_5018981623" evidence="10">
    <location>
        <begin position="21"/>
        <end position="1020"/>
    </location>
</feature>
<evidence type="ECO:0000256" key="9">
    <source>
        <dbReference type="RuleBase" id="RU003357"/>
    </source>
</evidence>
<dbReference type="OrthoDB" id="9768177at2"/>
<sequence>MKKRLIFLFLSCWIAIMATAQDRTISGVVQEKTTKDPLPGVTIQEKGTTNGTVTDMSGKFTLSVKPGAVLQVSFIGMESQEVAVGNSTSLQIQLEASTEEVNEVVVTAMGIKKETKALGYAVQEVKGADLVKVKEPNLVNSLNGKIAGVNVTNSGGAPGSSSQIIIRGGTSLTGDNQPLFVVDGIPIDNSAVGGDSSTGGLSATSTYSANRGLDLNSDDIESISVLKGPAAAALYGLKAAAGAVIITTKKGKAGVPQVTVSSKFRMDVANKYPEYQKMYGQGNNGVADDGTASSWGAPVSGSIYNNMEDFFQTAWSYDVTGSVSGGNENGTFFISMNRSDQNGIVPTTNYIKNSFRFNGEQTKGIFTVGMNTNYIYSQSNKTLTGDGLYGSSGDGAMISLYLWPVNNNMSNWLEGGSRVPLVNNVEPVDDVDNPYWTVNRNPVTDDVHRFIGSGYVTIDPTDWLSGTYRLGVDHYNMYTRSILYPGSAVADTYTDGSVSEIQRENNILTSNLTLSANKKVNDFTLGLLLGHNYEQTTYYRNKQQAIGLLSDFLSINNADEDNKSYSNYRSTKRLYSFFGEFSADYKGIAYLSVTGRNDWSSTLSAENRSFFYPSVSGSVIVSELFSDELKDKFSFAKLRASWSQVGKDAPVYQTATYLNDPVTTVGGGYSNSYTGGNPNLKPETTESTELGLDMRFLKGRFGVDFTYYDTRSKDQIISPRVSMATGYIFQYVNFGTVINKGVEVTLTGKPVKSKDWTWDTSLNISHNDGTVTDLPEGVTLLYVTDVQIGPAKSASIGEGDFLGLTGQRWTADENGKTILDSDTGLPITSTDATNIVGNREPDLLLGFNNSITFKNWNLSFLIDIRKGGDVYNATEYAMVYSGTSKETENRGTTGQFSGVMVDSNGDYQDATSSVELDQSYYQNEYVADASHFITDVNWFRLRSASLTYSLPGSFCDKLGFVKSADISLSGTNLLLFTNYKGMDPEVSAGGSGVVGAGSTAIDYAGVPATTSVAFGVNIKF</sequence>
<dbReference type="SUPFAM" id="SSF56935">
    <property type="entry name" value="Porins"/>
    <property type="match status" value="1"/>
</dbReference>
<dbReference type="Gene3D" id="2.170.130.10">
    <property type="entry name" value="TonB-dependent receptor, plug domain"/>
    <property type="match status" value="1"/>
</dbReference>
<evidence type="ECO:0000256" key="7">
    <source>
        <dbReference type="ARBA" id="ARBA00023237"/>
    </source>
</evidence>
<evidence type="ECO:0000256" key="8">
    <source>
        <dbReference type="PROSITE-ProRule" id="PRU01360"/>
    </source>
</evidence>
<dbReference type="Gene3D" id="2.60.40.1120">
    <property type="entry name" value="Carboxypeptidase-like, regulatory domain"/>
    <property type="match status" value="1"/>
</dbReference>
<evidence type="ECO:0000313" key="14">
    <source>
        <dbReference type="Proteomes" id="UP000283387"/>
    </source>
</evidence>
<dbReference type="Pfam" id="PF00593">
    <property type="entry name" value="TonB_dep_Rec_b-barrel"/>
    <property type="match status" value="1"/>
</dbReference>
<evidence type="ECO:0000259" key="11">
    <source>
        <dbReference type="Pfam" id="PF00593"/>
    </source>
</evidence>
<dbReference type="InterPro" id="IPR037066">
    <property type="entry name" value="Plug_dom_sf"/>
</dbReference>
<dbReference type="Proteomes" id="UP000283387">
    <property type="component" value="Unassembled WGS sequence"/>
</dbReference>
<reference evidence="13 14" key="1">
    <citation type="submission" date="2018-09" db="EMBL/GenBank/DDBJ databases">
        <title>Genomic Encyclopedia of Archaeal and Bacterial Type Strains, Phase II (KMG-II): from individual species to whole genera.</title>
        <authorList>
            <person name="Goeker M."/>
        </authorList>
    </citation>
    <scope>NUCLEOTIDE SEQUENCE [LARGE SCALE GENOMIC DNA]</scope>
    <source>
        <strain evidence="13 14">DSM 27148</strain>
    </source>
</reference>
<comment type="subcellular location">
    <subcellularLocation>
        <location evidence="1 8">Cell outer membrane</location>
        <topology evidence="1 8">Multi-pass membrane protein</topology>
    </subcellularLocation>
</comment>
<evidence type="ECO:0000256" key="10">
    <source>
        <dbReference type="SAM" id="SignalP"/>
    </source>
</evidence>
<keyword evidence="7 8" id="KW-0998">Cell outer membrane</keyword>
<dbReference type="Pfam" id="PF07715">
    <property type="entry name" value="Plug"/>
    <property type="match status" value="1"/>
</dbReference>
<evidence type="ECO:0000313" key="13">
    <source>
        <dbReference type="EMBL" id="RKD92204.1"/>
    </source>
</evidence>
<dbReference type="EMBL" id="RAPN01000001">
    <property type="protein sequence ID" value="RKD92204.1"/>
    <property type="molecule type" value="Genomic_DNA"/>
</dbReference>
<keyword evidence="14" id="KW-1185">Reference proteome</keyword>
<evidence type="ECO:0000256" key="1">
    <source>
        <dbReference type="ARBA" id="ARBA00004571"/>
    </source>
</evidence>
<dbReference type="InterPro" id="IPR012910">
    <property type="entry name" value="Plug_dom"/>
</dbReference>
<feature type="domain" description="TonB-dependent receptor plug" evidence="12">
    <location>
        <begin position="118"/>
        <end position="243"/>
    </location>
</feature>
<dbReference type="InterPro" id="IPR039426">
    <property type="entry name" value="TonB-dep_rcpt-like"/>
</dbReference>
<dbReference type="AlphaFoldDB" id="A0A419W9W2"/>
<organism evidence="13 14">
    <name type="scientific">Mangrovibacterium diazotrophicum</name>
    <dbReference type="NCBI Taxonomy" id="1261403"/>
    <lineage>
        <taxon>Bacteria</taxon>
        <taxon>Pseudomonadati</taxon>
        <taxon>Bacteroidota</taxon>
        <taxon>Bacteroidia</taxon>
        <taxon>Marinilabiliales</taxon>
        <taxon>Prolixibacteraceae</taxon>
        <taxon>Mangrovibacterium</taxon>
    </lineage>
</organism>
<dbReference type="PROSITE" id="PS52016">
    <property type="entry name" value="TONB_DEPENDENT_REC_3"/>
    <property type="match status" value="1"/>
</dbReference>
<dbReference type="GO" id="GO:0009279">
    <property type="term" value="C:cell outer membrane"/>
    <property type="evidence" value="ECO:0007669"/>
    <property type="project" value="UniProtKB-SubCell"/>
</dbReference>
<evidence type="ECO:0000259" key="12">
    <source>
        <dbReference type="Pfam" id="PF07715"/>
    </source>
</evidence>
<dbReference type="InterPro" id="IPR008969">
    <property type="entry name" value="CarboxyPept-like_regulatory"/>
</dbReference>
<evidence type="ECO:0000256" key="3">
    <source>
        <dbReference type="ARBA" id="ARBA00022452"/>
    </source>
</evidence>
<accession>A0A419W9W2</accession>
<name>A0A419W9W2_9BACT</name>
<dbReference type="FunFam" id="2.60.40.1120:FF:000003">
    <property type="entry name" value="Outer membrane protein Omp121"/>
    <property type="match status" value="1"/>
</dbReference>
<keyword evidence="4 8" id="KW-0812">Transmembrane</keyword>
<keyword evidence="6 8" id="KW-0472">Membrane</keyword>
<dbReference type="NCBIfam" id="TIGR04056">
    <property type="entry name" value="OMP_RagA_SusC"/>
    <property type="match status" value="1"/>
</dbReference>
<feature type="domain" description="TonB-dependent receptor-like beta-barrel" evidence="11">
    <location>
        <begin position="428"/>
        <end position="812"/>
    </location>
</feature>
<dbReference type="InterPro" id="IPR000531">
    <property type="entry name" value="Beta-barrel_TonB"/>
</dbReference>
<dbReference type="InterPro" id="IPR036942">
    <property type="entry name" value="Beta-barrel_TonB_sf"/>
</dbReference>
<dbReference type="RefSeq" id="WP_120273439.1">
    <property type="nucleotide sequence ID" value="NZ_RAPN01000001.1"/>
</dbReference>
<evidence type="ECO:0000256" key="6">
    <source>
        <dbReference type="ARBA" id="ARBA00023136"/>
    </source>
</evidence>
<protein>
    <submittedName>
        <fullName evidence="13">TonB-linked SusC/RagA family outer membrane protein</fullName>
    </submittedName>
</protein>
<evidence type="ECO:0000256" key="4">
    <source>
        <dbReference type="ARBA" id="ARBA00022692"/>
    </source>
</evidence>
<keyword evidence="10" id="KW-0732">Signal</keyword>